<name>A0A956LX17_UNCEI</name>
<dbReference type="Gene3D" id="1.10.8.100">
    <property type="entry name" value="Ribosomal RNA adenine dimethylase-like, domain 2"/>
    <property type="match status" value="1"/>
</dbReference>
<comment type="catalytic activity">
    <reaction evidence="7">
        <text>adenosine(1518)/adenosine(1519) in 16S rRNA + 4 S-adenosyl-L-methionine = N(6)-dimethyladenosine(1518)/N(6)-dimethyladenosine(1519) in 16S rRNA + 4 S-adenosyl-L-homocysteine + 4 H(+)</text>
        <dbReference type="Rhea" id="RHEA:19609"/>
        <dbReference type="Rhea" id="RHEA-COMP:10232"/>
        <dbReference type="Rhea" id="RHEA-COMP:10233"/>
        <dbReference type="ChEBI" id="CHEBI:15378"/>
        <dbReference type="ChEBI" id="CHEBI:57856"/>
        <dbReference type="ChEBI" id="CHEBI:59789"/>
        <dbReference type="ChEBI" id="CHEBI:74411"/>
        <dbReference type="ChEBI" id="CHEBI:74493"/>
        <dbReference type="EC" id="2.1.1.182"/>
    </reaction>
</comment>
<evidence type="ECO:0000313" key="11">
    <source>
        <dbReference type="Proteomes" id="UP000697710"/>
    </source>
</evidence>
<proteinExistence type="inferred from homology"/>
<evidence type="ECO:0000256" key="1">
    <source>
        <dbReference type="ARBA" id="ARBA00022490"/>
    </source>
</evidence>
<accession>A0A956LX17</accession>
<dbReference type="EMBL" id="JAGQHR010000077">
    <property type="protein sequence ID" value="MCA9726863.1"/>
    <property type="molecule type" value="Genomic_DNA"/>
</dbReference>
<keyword evidence="1 7" id="KW-0963">Cytoplasm</keyword>
<dbReference type="InterPro" id="IPR029063">
    <property type="entry name" value="SAM-dependent_MTases_sf"/>
</dbReference>
<evidence type="ECO:0000256" key="4">
    <source>
        <dbReference type="ARBA" id="ARBA00022679"/>
    </source>
</evidence>
<evidence type="ECO:0000256" key="6">
    <source>
        <dbReference type="ARBA" id="ARBA00022884"/>
    </source>
</evidence>
<dbReference type="SMART" id="SM00650">
    <property type="entry name" value="rADc"/>
    <property type="match status" value="1"/>
</dbReference>
<dbReference type="HAMAP" id="MF_00607">
    <property type="entry name" value="16SrRNA_methyltr_A"/>
    <property type="match status" value="1"/>
</dbReference>
<evidence type="ECO:0000313" key="10">
    <source>
        <dbReference type="EMBL" id="MCA9726863.1"/>
    </source>
</evidence>
<dbReference type="Pfam" id="PF00398">
    <property type="entry name" value="RrnaAD"/>
    <property type="match status" value="1"/>
</dbReference>
<dbReference type="Gene3D" id="3.40.50.150">
    <property type="entry name" value="Vaccinia Virus protein VP39"/>
    <property type="match status" value="1"/>
</dbReference>
<dbReference type="InterPro" id="IPR023165">
    <property type="entry name" value="rRNA_Ade_diMease-like_C"/>
</dbReference>
<feature type="domain" description="Ribosomal RNA adenine methylase transferase N-terminal" evidence="9">
    <location>
        <begin position="28"/>
        <end position="208"/>
    </location>
</feature>
<dbReference type="PROSITE" id="PS01131">
    <property type="entry name" value="RRNA_A_DIMETH"/>
    <property type="match status" value="1"/>
</dbReference>
<dbReference type="Proteomes" id="UP000697710">
    <property type="component" value="Unassembled WGS sequence"/>
</dbReference>
<dbReference type="AlphaFoldDB" id="A0A956LX17"/>
<dbReference type="InterPro" id="IPR001737">
    <property type="entry name" value="KsgA/Erm"/>
</dbReference>
<keyword evidence="3 7" id="KW-0489">Methyltransferase</keyword>
<reference evidence="10" key="2">
    <citation type="journal article" date="2021" name="Microbiome">
        <title>Successional dynamics and alternative stable states in a saline activated sludge microbial community over 9 years.</title>
        <authorList>
            <person name="Wang Y."/>
            <person name="Ye J."/>
            <person name="Ju F."/>
            <person name="Liu L."/>
            <person name="Boyd J.A."/>
            <person name="Deng Y."/>
            <person name="Parks D.H."/>
            <person name="Jiang X."/>
            <person name="Yin X."/>
            <person name="Woodcroft B.J."/>
            <person name="Tyson G.W."/>
            <person name="Hugenholtz P."/>
            <person name="Polz M.F."/>
            <person name="Zhang T."/>
        </authorList>
    </citation>
    <scope>NUCLEOTIDE SEQUENCE</scope>
    <source>
        <strain evidence="10">HKST-UBA01</strain>
    </source>
</reference>
<evidence type="ECO:0000256" key="7">
    <source>
        <dbReference type="HAMAP-Rule" id="MF_00607"/>
    </source>
</evidence>
<dbReference type="PANTHER" id="PTHR11727">
    <property type="entry name" value="DIMETHYLADENOSINE TRANSFERASE"/>
    <property type="match status" value="1"/>
</dbReference>
<reference evidence="10" key="1">
    <citation type="submission" date="2020-04" db="EMBL/GenBank/DDBJ databases">
        <authorList>
            <person name="Zhang T."/>
        </authorList>
    </citation>
    <scope>NUCLEOTIDE SEQUENCE</scope>
    <source>
        <strain evidence="10">HKST-UBA01</strain>
    </source>
</reference>
<protein>
    <recommendedName>
        <fullName evidence="7">Ribosomal RNA small subunit methyltransferase A</fullName>
        <ecNumber evidence="7">2.1.1.182</ecNumber>
    </recommendedName>
    <alternativeName>
        <fullName evidence="7">16S rRNA (adenine(1518)-N(6)/adenine(1519)-N(6))-dimethyltransferase</fullName>
    </alternativeName>
    <alternativeName>
        <fullName evidence="7">16S rRNA dimethyladenosine transferase</fullName>
    </alternativeName>
    <alternativeName>
        <fullName evidence="7">16S rRNA dimethylase</fullName>
    </alternativeName>
    <alternativeName>
        <fullName evidence="7">S-adenosylmethionine-6-N', N'-adenosyl(rRNA) dimethyltransferase</fullName>
    </alternativeName>
</protein>
<keyword evidence="5 7" id="KW-0949">S-adenosyl-L-methionine</keyword>
<feature type="binding site" evidence="7 8">
    <location>
        <position position="97"/>
    </location>
    <ligand>
        <name>S-adenosyl-L-methionine</name>
        <dbReference type="ChEBI" id="CHEBI:59789"/>
    </ligand>
</feature>
<comment type="function">
    <text evidence="7">Specifically dimethylates two adjacent adenosines (A1518 and A1519) in the loop of a conserved hairpin near the 3'-end of 16S rRNA in the 30S particle. May play a critical role in biogenesis of 30S subunits.</text>
</comment>
<evidence type="ECO:0000256" key="2">
    <source>
        <dbReference type="ARBA" id="ARBA00022552"/>
    </source>
</evidence>
<feature type="binding site" evidence="7 8">
    <location>
        <position position="23"/>
    </location>
    <ligand>
        <name>S-adenosyl-L-methionine</name>
        <dbReference type="ChEBI" id="CHEBI:59789"/>
    </ligand>
</feature>
<evidence type="ECO:0000259" key="9">
    <source>
        <dbReference type="SMART" id="SM00650"/>
    </source>
</evidence>
<dbReference type="InterPro" id="IPR020596">
    <property type="entry name" value="rRNA_Ade_Mease_Trfase_CS"/>
</dbReference>
<gene>
    <name evidence="7 10" type="primary">rsmA</name>
    <name evidence="7" type="synonym">ksgA</name>
    <name evidence="10" type="ORF">KC729_04210</name>
</gene>
<feature type="binding site" evidence="7 8">
    <location>
        <position position="21"/>
    </location>
    <ligand>
        <name>S-adenosyl-L-methionine</name>
        <dbReference type="ChEBI" id="CHEBI:59789"/>
    </ligand>
</feature>
<evidence type="ECO:0000256" key="8">
    <source>
        <dbReference type="PROSITE-ProRule" id="PRU01026"/>
    </source>
</evidence>
<dbReference type="InterPro" id="IPR020598">
    <property type="entry name" value="rRNA_Ade_methylase_Trfase_N"/>
</dbReference>
<sequence length="287" mass="31283">MSERSWLTAAGIRPRKRLGQNFLLDPKIPALIVERAGWDPAAPVLEIGPGGGALTHALLAAGHPVHCVEKDPALVTLLQERFANEIEAGALSVQEGDALALADEDLTRTVRADPGARPWVAGNLPYPITTPLLVWCYAHAPRLAGAVVMVQREYGDRLLARVDTRAYSSITVWTRAHAEPRSLLRVGRSSFWPRPGVESVVLELRFPDPPPFSGDRAALERILRAAFGQRRKMLQNTLASGLAIDKTEAVDLLREAECDPAARAETLELNDFARLTAAWGARFGSPE</sequence>
<dbReference type="SUPFAM" id="SSF53335">
    <property type="entry name" value="S-adenosyl-L-methionine-dependent methyltransferases"/>
    <property type="match status" value="1"/>
</dbReference>
<dbReference type="InterPro" id="IPR011530">
    <property type="entry name" value="rRNA_adenine_dimethylase"/>
</dbReference>
<keyword evidence="2 7" id="KW-0698">rRNA processing</keyword>
<dbReference type="GO" id="GO:0052908">
    <property type="term" value="F:16S rRNA (adenine(1518)-N(6)/adenine(1519)-N(6))-dimethyltransferase activity"/>
    <property type="evidence" value="ECO:0007669"/>
    <property type="project" value="UniProtKB-EC"/>
</dbReference>
<dbReference type="GO" id="GO:0005737">
    <property type="term" value="C:cytoplasm"/>
    <property type="evidence" value="ECO:0007669"/>
    <property type="project" value="UniProtKB-SubCell"/>
</dbReference>
<feature type="binding site" evidence="7 8">
    <location>
        <position position="123"/>
    </location>
    <ligand>
        <name>S-adenosyl-L-methionine</name>
        <dbReference type="ChEBI" id="CHEBI:59789"/>
    </ligand>
</feature>
<feature type="binding site" evidence="7 8">
    <location>
        <position position="69"/>
    </location>
    <ligand>
        <name>S-adenosyl-L-methionine</name>
        <dbReference type="ChEBI" id="CHEBI:59789"/>
    </ligand>
</feature>
<evidence type="ECO:0000256" key="5">
    <source>
        <dbReference type="ARBA" id="ARBA00022691"/>
    </source>
</evidence>
<keyword evidence="6 7" id="KW-0694">RNA-binding</keyword>
<evidence type="ECO:0000256" key="3">
    <source>
        <dbReference type="ARBA" id="ARBA00022603"/>
    </source>
</evidence>
<comment type="similarity">
    <text evidence="7">Belongs to the class I-like SAM-binding methyltransferase superfamily. rRNA adenine N(6)-methyltransferase family. RsmA subfamily.</text>
</comment>
<organism evidence="10 11">
    <name type="scientific">Eiseniibacteriota bacterium</name>
    <dbReference type="NCBI Taxonomy" id="2212470"/>
    <lineage>
        <taxon>Bacteria</taxon>
        <taxon>Candidatus Eiseniibacteriota</taxon>
    </lineage>
</organism>
<feature type="binding site" evidence="7 8">
    <location>
        <position position="48"/>
    </location>
    <ligand>
        <name>S-adenosyl-L-methionine</name>
        <dbReference type="ChEBI" id="CHEBI:59789"/>
    </ligand>
</feature>
<dbReference type="PROSITE" id="PS51689">
    <property type="entry name" value="SAM_RNA_A_N6_MT"/>
    <property type="match status" value="1"/>
</dbReference>
<comment type="subcellular location">
    <subcellularLocation>
        <location evidence="7">Cytoplasm</location>
    </subcellularLocation>
</comment>
<dbReference type="NCBIfam" id="TIGR00755">
    <property type="entry name" value="ksgA"/>
    <property type="match status" value="1"/>
</dbReference>
<keyword evidence="4 7" id="KW-0808">Transferase</keyword>
<dbReference type="GO" id="GO:0003723">
    <property type="term" value="F:RNA binding"/>
    <property type="evidence" value="ECO:0007669"/>
    <property type="project" value="UniProtKB-UniRule"/>
</dbReference>
<comment type="caution">
    <text evidence="10">The sequence shown here is derived from an EMBL/GenBank/DDBJ whole genome shotgun (WGS) entry which is preliminary data.</text>
</comment>
<dbReference type="PANTHER" id="PTHR11727:SF7">
    <property type="entry name" value="DIMETHYLADENOSINE TRANSFERASE-RELATED"/>
    <property type="match status" value="1"/>
</dbReference>
<dbReference type="EC" id="2.1.1.182" evidence="7"/>